<dbReference type="OrthoDB" id="696354at2759"/>
<feature type="compositionally biased region" description="Basic and acidic residues" evidence="1">
    <location>
        <begin position="1"/>
        <end position="14"/>
    </location>
</feature>
<dbReference type="PANTHER" id="PTHR33132">
    <property type="entry name" value="OSJNBB0118P14.9 PROTEIN"/>
    <property type="match status" value="1"/>
</dbReference>
<dbReference type="EMBL" id="SWLB01000012">
    <property type="protein sequence ID" value="KAF3331389.1"/>
    <property type="molecule type" value="Genomic_DNA"/>
</dbReference>
<sequence>MENNNERTAQESNERPTTPTGTPTSTTPKPIFQKQTSQKGNCLCSPTTHTGSFRCRYHRNSFRRNSASIGSSLSDLGSGSVGSDLSELASKATSPRSPATFTKA</sequence>
<protein>
    <submittedName>
        <fullName evidence="2">Uncharacterized protein</fullName>
    </submittedName>
</protein>
<reference evidence="2" key="1">
    <citation type="submission" date="2020-01" db="EMBL/GenBank/DDBJ databases">
        <title>Genome sequence of Kobresia littledalei, the first chromosome-level genome in the family Cyperaceae.</title>
        <authorList>
            <person name="Qu G."/>
        </authorList>
    </citation>
    <scope>NUCLEOTIDE SEQUENCE</scope>
    <source>
        <strain evidence="2">C.B.Clarke</strain>
        <tissue evidence="2">Leaf</tissue>
    </source>
</reference>
<feature type="region of interest" description="Disordered" evidence="1">
    <location>
        <begin position="1"/>
        <end position="51"/>
    </location>
</feature>
<dbReference type="Proteomes" id="UP000623129">
    <property type="component" value="Unassembled WGS sequence"/>
</dbReference>
<feature type="compositionally biased region" description="Polar residues" evidence="1">
    <location>
        <begin position="33"/>
        <end position="51"/>
    </location>
</feature>
<dbReference type="AlphaFoldDB" id="A0A833QXA4"/>
<keyword evidence="3" id="KW-1185">Reference proteome</keyword>
<feature type="compositionally biased region" description="Low complexity" evidence="1">
    <location>
        <begin position="16"/>
        <end position="30"/>
    </location>
</feature>
<gene>
    <name evidence="2" type="ORF">FCM35_KLT02795</name>
</gene>
<organism evidence="2 3">
    <name type="scientific">Carex littledalei</name>
    <dbReference type="NCBI Taxonomy" id="544730"/>
    <lineage>
        <taxon>Eukaryota</taxon>
        <taxon>Viridiplantae</taxon>
        <taxon>Streptophyta</taxon>
        <taxon>Embryophyta</taxon>
        <taxon>Tracheophyta</taxon>
        <taxon>Spermatophyta</taxon>
        <taxon>Magnoliopsida</taxon>
        <taxon>Liliopsida</taxon>
        <taxon>Poales</taxon>
        <taxon>Cyperaceae</taxon>
        <taxon>Cyperoideae</taxon>
        <taxon>Cariceae</taxon>
        <taxon>Carex</taxon>
        <taxon>Carex subgen. Euthyceras</taxon>
    </lineage>
</organism>
<feature type="compositionally biased region" description="Polar residues" evidence="1">
    <location>
        <begin position="91"/>
        <end position="104"/>
    </location>
</feature>
<comment type="caution">
    <text evidence="2">The sequence shown here is derived from an EMBL/GenBank/DDBJ whole genome shotgun (WGS) entry which is preliminary data.</text>
</comment>
<proteinExistence type="predicted"/>
<dbReference type="PANTHER" id="PTHR33132:SF135">
    <property type="entry name" value="OS02G0799700 PROTEIN"/>
    <property type="match status" value="1"/>
</dbReference>
<accession>A0A833QXA4</accession>
<evidence type="ECO:0000313" key="2">
    <source>
        <dbReference type="EMBL" id="KAF3331389.1"/>
    </source>
</evidence>
<feature type="region of interest" description="Disordered" evidence="1">
    <location>
        <begin position="67"/>
        <end position="104"/>
    </location>
</feature>
<evidence type="ECO:0000313" key="3">
    <source>
        <dbReference type="Proteomes" id="UP000623129"/>
    </source>
</evidence>
<evidence type="ECO:0000256" key="1">
    <source>
        <dbReference type="SAM" id="MobiDB-lite"/>
    </source>
</evidence>
<name>A0A833QXA4_9POAL</name>
<feature type="compositionally biased region" description="Low complexity" evidence="1">
    <location>
        <begin position="67"/>
        <end position="88"/>
    </location>
</feature>